<dbReference type="Proteomes" id="UP000311469">
    <property type="component" value="Chromosome cSF1"/>
</dbReference>
<protein>
    <submittedName>
        <fullName evidence="1">Carboxymuconolactone decarboxylase family protein</fullName>
    </submittedName>
</protein>
<dbReference type="InterPro" id="IPR029032">
    <property type="entry name" value="AhpD-like"/>
</dbReference>
<dbReference type="PANTHER" id="PTHR34846:SF5">
    <property type="entry name" value="CARBOXYMUCONOLACTONE DECARBOXYLASE-LIKE DOMAIN-CONTAINING PROTEIN"/>
    <property type="match status" value="1"/>
</dbReference>
<reference evidence="1 2" key="1">
    <citation type="submission" date="2019-06" db="EMBL/GenBank/DDBJ databases">
        <title>Genome organization and adaptive potential of archetypical organophosphate degarding Sphingobium fuliginis ATCC 27551.</title>
        <authorList>
            <person name="Sarwar A."/>
            <person name="Parthasarathy S."/>
            <person name="Singh C."/>
            <person name="Siddavattam D."/>
        </authorList>
    </citation>
    <scope>NUCLEOTIDE SEQUENCE [LARGE SCALE GENOMIC DNA]</scope>
    <source>
        <strain evidence="1 2">ATCC 27551</strain>
    </source>
</reference>
<gene>
    <name evidence="1" type="ORF">FIL70_04045</name>
</gene>
<evidence type="ECO:0000313" key="2">
    <source>
        <dbReference type="Proteomes" id="UP000311469"/>
    </source>
</evidence>
<organism evidence="1 2">
    <name type="scientific">Sphingobium fuliginis ATCC 27551</name>
    <dbReference type="NCBI Taxonomy" id="1208342"/>
    <lineage>
        <taxon>Bacteria</taxon>
        <taxon>Pseudomonadati</taxon>
        <taxon>Pseudomonadota</taxon>
        <taxon>Alphaproteobacteria</taxon>
        <taxon>Sphingomonadales</taxon>
        <taxon>Sphingomonadaceae</taxon>
        <taxon>Sphingobium</taxon>
    </lineage>
</organism>
<sequence length="198" mass="22381">MSEMLPPDPAPRMAPLAPQDFTDETRAFFDRWTGGFFKDADKNPVLMTFAHHPRLADLFSQFNVHLLTTNSLPVKLRQIAIMRTAWITGATYMWSSHLNTSRLCGLEDDMYGPIQRGADDPYFTAFESAVIRATDELVRNHEVGETSWRALKSEWDDKQMLDFLFTVGAYAMVAGVMKSTKIQRAADLRELAAQFGAP</sequence>
<dbReference type="SUPFAM" id="SSF69118">
    <property type="entry name" value="AhpD-like"/>
    <property type="match status" value="1"/>
</dbReference>
<accession>A0A5B8CIE5</accession>
<dbReference type="EMBL" id="CP041016">
    <property type="protein sequence ID" value="QDC36541.1"/>
    <property type="molecule type" value="Genomic_DNA"/>
</dbReference>
<dbReference type="Gene3D" id="1.20.1290.10">
    <property type="entry name" value="AhpD-like"/>
    <property type="match status" value="1"/>
</dbReference>
<dbReference type="KEGG" id="sufl:FIL70_04045"/>
<dbReference type="AlphaFoldDB" id="A0A5B8CIE5"/>
<proteinExistence type="predicted"/>
<dbReference type="RefSeq" id="WP_140041693.1">
    <property type="nucleotide sequence ID" value="NZ_CP041016.1"/>
</dbReference>
<name>A0A5B8CIE5_SPHSA</name>
<evidence type="ECO:0000313" key="1">
    <source>
        <dbReference type="EMBL" id="QDC36541.1"/>
    </source>
</evidence>
<dbReference type="PANTHER" id="PTHR34846">
    <property type="entry name" value="4-CARBOXYMUCONOLACTONE DECARBOXYLASE FAMILY PROTEIN (AFU_ORTHOLOGUE AFUA_6G11590)"/>
    <property type="match status" value="1"/>
</dbReference>